<sequence length="42" mass="4518">MDIMFHNAGIGNPPVLDMPPEECHRPVAVNQRGVFCGTKAAP</sequence>
<dbReference type="RefSeq" id="WP_281246682.1">
    <property type="nucleotide sequence ID" value="NZ_FOOK01000007.1"/>
</dbReference>
<evidence type="ECO:0000313" key="2">
    <source>
        <dbReference type="Proteomes" id="UP000198661"/>
    </source>
</evidence>
<gene>
    <name evidence="1" type="ORF">SAMN04488025_10712</name>
</gene>
<dbReference type="AlphaFoldDB" id="A0A1I2M544"/>
<dbReference type="STRING" id="201973.SAMN04488025_10712"/>
<reference evidence="1 2" key="1">
    <citation type="submission" date="2016-10" db="EMBL/GenBank/DDBJ databases">
        <authorList>
            <person name="de Groot N.N."/>
        </authorList>
    </citation>
    <scope>NUCLEOTIDE SEQUENCE [LARGE SCALE GENOMIC DNA]</scope>
    <source>
        <strain evidence="1 2">DSM 44945</strain>
    </source>
</reference>
<dbReference type="InterPro" id="IPR036291">
    <property type="entry name" value="NAD(P)-bd_dom_sf"/>
</dbReference>
<protein>
    <submittedName>
        <fullName evidence="1">Uncharacterized protein</fullName>
    </submittedName>
</protein>
<accession>A0A1I2M544</accession>
<name>A0A1I2M544_9BACL</name>
<dbReference type="Gene3D" id="3.40.50.720">
    <property type="entry name" value="NAD(P)-binding Rossmann-like Domain"/>
    <property type="match status" value="1"/>
</dbReference>
<evidence type="ECO:0000313" key="1">
    <source>
        <dbReference type="EMBL" id="SFF86615.1"/>
    </source>
</evidence>
<keyword evidence="2" id="KW-1185">Reference proteome</keyword>
<proteinExistence type="predicted"/>
<organism evidence="1 2">
    <name type="scientific">Planifilum fulgidum</name>
    <dbReference type="NCBI Taxonomy" id="201973"/>
    <lineage>
        <taxon>Bacteria</taxon>
        <taxon>Bacillati</taxon>
        <taxon>Bacillota</taxon>
        <taxon>Bacilli</taxon>
        <taxon>Bacillales</taxon>
        <taxon>Thermoactinomycetaceae</taxon>
        <taxon>Planifilum</taxon>
    </lineage>
</organism>
<dbReference type="EMBL" id="FOOK01000007">
    <property type="protein sequence ID" value="SFF86615.1"/>
    <property type="molecule type" value="Genomic_DNA"/>
</dbReference>
<dbReference type="SUPFAM" id="SSF51735">
    <property type="entry name" value="NAD(P)-binding Rossmann-fold domains"/>
    <property type="match status" value="1"/>
</dbReference>
<dbReference type="Proteomes" id="UP000198661">
    <property type="component" value="Unassembled WGS sequence"/>
</dbReference>